<dbReference type="RefSeq" id="WP_094472687.1">
    <property type="nucleotide sequence ID" value="NZ_NOXT01000074.1"/>
</dbReference>
<evidence type="ECO:0000256" key="6">
    <source>
        <dbReference type="PROSITE-ProRule" id="PRU00169"/>
    </source>
</evidence>
<dbReference type="CDD" id="cd06170">
    <property type="entry name" value="LuxR_C_like"/>
    <property type="match status" value="1"/>
</dbReference>
<dbReference type="InterPro" id="IPR016032">
    <property type="entry name" value="Sig_transdc_resp-reg_C-effctor"/>
</dbReference>
<dbReference type="InterPro" id="IPR011006">
    <property type="entry name" value="CheY-like_superfamily"/>
</dbReference>
<dbReference type="AlphaFoldDB" id="A0A255YZ01"/>
<dbReference type="PROSITE" id="PS00622">
    <property type="entry name" value="HTH_LUXR_1"/>
    <property type="match status" value="1"/>
</dbReference>
<evidence type="ECO:0000256" key="2">
    <source>
        <dbReference type="ARBA" id="ARBA00023012"/>
    </source>
</evidence>
<evidence type="ECO:0000259" key="8">
    <source>
        <dbReference type="PROSITE" id="PS50110"/>
    </source>
</evidence>
<evidence type="ECO:0000313" key="9">
    <source>
        <dbReference type="EMBL" id="OYQ33885.1"/>
    </source>
</evidence>
<keyword evidence="10" id="KW-1185">Reference proteome</keyword>
<evidence type="ECO:0000256" key="4">
    <source>
        <dbReference type="ARBA" id="ARBA00023125"/>
    </source>
</evidence>
<protein>
    <submittedName>
        <fullName evidence="9">DNA-binding response regulator</fullName>
    </submittedName>
</protein>
<evidence type="ECO:0000313" key="10">
    <source>
        <dbReference type="Proteomes" id="UP000216991"/>
    </source>
</evidence>
<organism evidence="9 10">
    <name type="scientific">Sandarakinorhabdus cyanobacteriorum</name>
    <dbReference type="NCBI Taxonomy" id="1981098"/>
    <lineage>
        <taxon>Bacteria</taxon>
        <taxon>Pseudomonadati</taxon>
        <taxon>Pseudomonadota</taxon>
        <taxon>Alphaproteobacteria</taxon>
        <taxon>Sphingomonadales</taxon>
        <taxon>Sphingosinicellaceae</taxon>
        <taxon>Sandarakinorhabdus</taxon>
    </lineage>
</organism>
<dbReference type="SUPFAM" id="SSF52172">
    <property type="entry name" value="CheY-like"/>
    <property type="match status" value="1"/>
</dbReference>
<name>A0A255YZ01_9SPHN</name>
<dbReference type="SUPFAM" id="SSF46894">
    <property type="entry name" value="C-terminal effector domain of the bipartite response regulators"/>
    <property type="match status" value="1"/>
</dbReference>
<evidence type="ECO:0000256" key="5">
    <source>
        <dbReference type="ARBA" id="ARBA00023163"/>
    </source>
</evidence>
<feature type="domain" description="Response regulatory" evidence="8">
    <location>
        <begin position="5"/>
        <end position="119"/>
    </location>
</feature>
<dbReference type="Gene3D" id="1.10.10.10">
    <property type="entry name" value="Winged helix-like DNA-binding domain superfamily/Winged helix DNA-binding domain"/>
    <property type="match status" value="1"/>
</dbReference>
<dbReference type="GO" id="GO:0006355">
    <property type="term" value="P:regulation of DNA-templated transcription"/>
    <property type="evidence" value="ECO:0007669"/>
    <property type="project" value="InterPro"/>
</dbReference>
<dbReference type="SMART" id="SM00448">
    <property type="entry name" value="REC"/>
    <property type="match status" value="1"/>
</dbReference>
<dbReference type="InterPro" id="IPR036388">
    <property type="entry name" value="WH-like_DNA-bd_sf"/>
</dbReference>
<dbReference type="PROSITE" id="PS50110">
    <property type="entry name" value="RESPONSE_REGULATORY"/>
    <property type="match status" value="1"/>
</dbReference>
<dbReference type="GO" id="GO:0000160">
    <property type="term" value="P:phosphorelay signal transduction system"/>
    <property type="evidence" value="ECO:0007669"/>
    <property type="project" value="UniProtKB-KW"/>
</dbReference>
<keyword evidence="1 6" id="KW-0597">Phosphoprotein</keyword>
<reference evidence="9 10" key="1">
    <citation type="submission" date="2017-07" db="EMBL/GenBank/DDBJ databases">
        <title>Sandarakinorhabdus cyanobacteriorum sp. nov., a novel bacterium isolated from cyanobacterial aggregates in a eutrophic lake.</title>
        <authorList>
            <person name="Cai H."/>
        </authorList>
    </citation>
    <scope>NUCLEOTIDE SEQUENCE [LARGE SCALE GENOMIC DNA]</scope>
    <source>
        <strain evidence="9 10">TH057</strain>
    </source>
</reference>
<dbReference type="Gene3D" id="3.40.50.2300">
    <property type="match status" value="1"/>
</dbReference>
<dbReference type="PROSITE" id="PS50043">
    <property type="entry name" value="HTH_LUXR_2"/>
    <property type="match status" value="1"/>
</dbReference>
<proteinExistence type="predicted"/>
<evidence type="ECO:0000256" key="3">
    <source>
        <dbReference type="ARBA" id="ARBA00023015"/>
    </source>
</evidence>
<dbReference type="SMART" id="SM00421">
    <property type="entry name" value="HTH_LUXR"/>
    <property type="match status" value="1"/>
</dbReference>
<keyword evidence="4 9" id="KW-0238">DNA-binding</keyword>
<dbReference type="EMBL" id="NOXT01000074">
    <property type="protein sequence ID" value="OYQ33885.1"/>
    <property type="molecule type" value="Genomic_DNA"/>
</dbReference>
<feature type="domain" description="HTH luxR-type" evidence="7">
    <location>
        <begin position="135"/>
        <end position="200"/>
    </location>
</feature>
<dbReference type="OrthoDB" id="9782655at2"/>
<gene>
    <name evidence="9" type="primary">fixJ</name>
    <name evidence="9" type="ORF">CHU93_02900</name>
</gene>
<evidence type="ECO:0000256" key="1">
    <source>
        <dbReference type="ARBA" id="ARBA00022553"/>
    </source>
</evidence>
<dbReference type="PANTHER" id="PTHR44688:SF16">
    <property type="entry name" value="DNA-BINDING TRANSCRIPTIONAL ACTIVATOR DEVR_DOSR"/>
    <property type="match status" value="1"/>
</dbReference>
<keyword evidence="2" id="KW-0902">Two-component regulatory system</keyword>
<dbReference type="FunFam" id="3.40.50.2300:FF:000018">
    <property type="entry name" value="DNA-binding transcriptional regulator NtrC"/>
    <property type="match status" value="1"/>
</dbReference>
<sequence>MSDRQIYLVDDEAPVRRSLGFMLKTSGYEVEQFESGEAFLKAAGQLAPGCVLLDVRLGGLDGLAVQQALKDRGIMLPVIIITGHGDVGLAVRAMKAGAVDFLEKPFEKTAVVAAIDQALARNQGRAELERLADQARAQLNGLTPRERDVLNGLVEGQSNKVIAYDLGISPRTVEIHRANLMSKLGVNSLSDALKIAFTARMAELAGSSSAEPA</sequence>
<dbReference type="InterPro" id="IPR001789">
    <property type="entry name" value="Sig_transdc_resp-reg_receiver"/>
</dbReference>
<keyword evidence="3" id="KW-0805">Transcription regulation</keyword>
<dbReference type="PRINTS" id="PR00038">
    <property type="entry name" value="HTHLUXR"/>
</dbReference>
<dbReference type="Pfam" id="PF00072">
    <property type="entry name" value="Response_reg"/>
    <property type="match status" value="1"/>
</dbReference>
<dbReference type="InterPro" id="IPR000792">
    <property type="entry name" value="Tscrpt_reg_LuxR_C"/>
</dbReference>
<dbReference type="PANTHER" id="PTHR44688">
    <property type="entry name" value="DNA-BINDING TRANSCRIPTIONAL ACTIVATOR DEVR_DOSR"/>
    <property type="match status" value="1"/>
</dbReference>
<accession>A0A255YZ01</accession>
<dbReference type="CDD" id="cd17537">
    <property type="entry name" value="REC_FixJ"/>
    <property type="match status" value="1"/>
</dbReference>
<dbReference type="GO" id="GO:0003677">
    <property type="term" value="F:DNA binding"/>
    <property type="evidence" value="ECO:0007669"/>
    <property type="project" value="UniProtKB-KW"/>
</dbReference>
<dbReference type="Proteomes" id="UP000216991">
    <property type="component" value="Unassembled WGS sequence"/>
</dbReference>
<comment type="caution">
    <text evidence="9">The sequence shown here is derived from an EMBL/GenBank/DDBJ whole genome shotgun (WGS) entry which is preliminary data.</text>
</comment>
<dbReference type="Pfam" id="PF00196">
    <property type="entry name" value="GerE"/>
    <property type="match status" value="1"/>
</dbReference>
<keyword evidence="5" id="KW-0804">Transcription</keyword>
<evidence type="ECO:0000259" key="7">
    <source>
        <dbReference type="PROSITE" id="PS50043"/>
    </source>
</evidence>
<feature type="modified residue" description="4-aspartylphosphate" evidence="6">
    <location>
        <position position="54"/>
    </location>
</feature>